<comment type="caution">
    <text evidence="8">The sequence shown here is derived from an EMBL/GenBank/DDBJ whole genome shotgun (WGS) entry which is preliminary data.</text>
</comment>
<dbReference type="PANTHER" id="PTHR43289">
    <property type="entry name" value="MITOGEN-ACTIVATED PROTEIN KINASE KINASE KINASE 20-RELATED"/>
    <property type="match status" value="1"/>
</dbReference>
<dbReference type="Pfam" id="PF00069">
    <property type="entry name" value="Pkinase"/>
    <property type="match status" value="1"/>
</dbReference>
<dbReference type="Gene3D" id="3.30.200.20">
    <property type="entry name" value="Phosphorylase Kinase, domain 1"/>
    <property type="match status" value="1"/>
</dbReference>
<keyword evidence="5" id="KW-0418">Kinase</keyword>
<dbReference type="InterPro" id="IPR008271">
    <property type="entry name" value="Ser/Thr_kinase_AS"/>
</dbReference>
<evidence type="ECO:0000259" key="7">
    <source>
        <dbReference type="PROSITE" id="PS50011"/>
    </source>
</evidence>
<evidence type="ECO:0000256" key="3">
    <source>
        <dbReference type="ARBA" id="ARBA00022679"/>
    </source>
</evidence>
<dbReference type="Proteomes" id="UP001500655">
    <property type="component" value="Unassembled WGS sequence"/>
</dbReference>
<dbReference type="SMART" id="SM00220">
    <property type="entry name" value="S_TKc"/>
    <property type="match status" value="1"/>
</dbReference>
<keyword evidence="3" id="KW-0808">Transferase</keyword>
<dbReference type="PROSITE" id="PS50011">
    <property type="entry name" value="PROTEIN_KINASE_DOM"/>
    <property type="match status" value="1"/>
</dbReference>
<dbReference type="InterPro" id="IPR011009">
    <property type="entry name" value="Kinase-like_dom_sf"/>
</dbReference>
<keyword evidence="2" id="KW-0723">Serine/threonine-protein kinase</keyword>
<proteinExistence type="predicted"/>
<evidence type="ECO:0000256" key="2">
    <source>
        <dbReference type="ARBA" id="ARBA00022527"/>
    </source>
</evidence>
<dbReference type="Gene3D" id="1.10.510.10">
    <property type="entry name" value="Transferase(Phosphotransferase) domain 1"/>
    <property type="match status" value="1"/>
</dbReference>
<evidence type="ECO:0000256" key="1">
    <source>
        <dbReference type="ARBA" id="ARBA00012513"/>
    </source>
</evidence>
<evidence type="ECO:0000256" key="5">
    <source>
        <dbReference type="ARBA" id="ARBA00022777"/>
    </source>
</evidence>
<evidence type="ECO:0000313" key="9">
    <source>
        <dbReference type="Proteomes" id="UP001500655"/>
    </source>
</evidence>
<reference evidence="8 9" key="1">
    <citation type="journal article" date="2019" name="Int. J. Syst. Evol. Microbiol.">
        <title>The Global Catalogue of Microorganisms (GCM) 10K type strain sequencing project: providing services to taxonomists for standard genome sequencing and annotation.</title>
        <authorList>
            <consortium name="The Broad Institute Genomics Platform"/>
            <consortium name="The Broad Institute Genome Sequencing Center for Infectious Disease"/>
            <person name="Wu L."/>
            <person name="Ma J."/>
        </authorList>
    </citation>
    <scope>NUCLEOTIDE SEQUENCE [LARGE SCALE GENOMIC DNA]</scope>
    <source>
        <strain evidence="8 9">JCM 13249</strain>
    </source>
</reference>
<dbReference type="InterPro" id="IPR011990">
    <property type="entry name" value="TPR-like_helical_dom_sf"/>
</dbReference>
<organism evidence="8 9">
    <name type="scientific">Luedemannella helvata</name>
    <dbReference type="NCBI Taxonomy" id="349315"/>
    <lineage>
        <taxon>Bacteria</taxon>
        <taxon>Bacillati</taxon>
        <taxon>Actinomycetota</taxon>
        <taxon>Actinomycetes</taxon>
        <taxon>Micromonosporales</taxon>
        <taxon>Micromonosporaceae</taxon>
        <taxon>Luedemannella</taxon>
    </lineage>
</organism>
<dbReference type="PANTHER" id="PTHR43289:SF6">
    <property type="entry name" value="SERINE_THREONINE-PROTEIN KINASE NEKL-3"/>
    <property type="match status" value="1"/>
</dbReference>
<dbReference type="Gene3D" id="1.25.40.10">
    <property type="entry name" value="Tetratricopeptide repeat domain"/>
    <property type="match status" value="1"/>
</dbReference>
<dbReference type="SUPFAM" id="SSF48452">
    <property type="entry name" value="TPR-like"/>
    <property type="match status" value="1"/>
</dbReference>
<keyword evidence="6" id="KW-0067">ATP-binding</keyword>
<dbReference type="EC" id="2.7.11.1" evidence="1"/>
<protein>
    <recommendedName>
        <fullName evidence="1">non-specific serine/threonine protein kinase</fullName>
        <ecNumber evidence="1">2.7.11.1</ecNumber>
    </recommendedName>
</protein>
<name>A0ABN2JXN2_9ACTN</name>
<evidence type="ECO:0000313" key="8">
    <source>
        <dbReference type="EMBL" id="GAA1740533.1"/>
    </source>
</evidence>
<sequence>MVAGVTLKDRYRVGHSPVSRSGMAEVWTARDTVLDRPVIVKVLAVSDVDLLRRFRREALLTAKLSHPGVPRIFDLDLQGTRPYLVLEKIDGLTLADLAAEQEQLPVAWVASIGAQISAVLIAAHELGLVHRDIKPSNVMIEASGAVKVLDFGLAVMPQDERYSRITKTSESPGTVGYMAPEQINAQPTDHRADLYALGATLYHLITGQEPFGGTTTITTAHRQIFDEPPRPAALRPDLPAALDDLVHHLMSIDPGKRPSSATEVHTILTPYASPRPPIPGVIDEGVNAVRAYAAAIVGQTPAPAHHIEPPRPRMNSYEHEADEASRLLAGGQARAAARQWRQLAERYAQQHGEHDPKVFEWRRQAARAHLQMDEHDRALRQLETVLTRQIQAVGPDHATVRELRQEIADLRQQLGDRS</sequence>
<gene>
    <name evidence="8" type="ORF">GCM10009681_09230</name>
</gene>
<evidence type="ECO:0000256" key="4">
    <source>
        <dbReference type="ARBA" id="ARBA00022741"/>
    </source>
</evidence>
<dbReference type="SUPFAM" id="SSF56112">
    <property type="entry name" value="Protein kinase-like (PK-like)"/>
    <property type="match status" value="1"/>
</dbReference>
<keyword evidence="4" id="KW-0547">Nucleotide-binding</keyword>
<dbReference type="EMBL" id="BAAALS010000003">
    <property type="protein sequence ID" value="GAA1740533.1"/>
    <property type="molecule type" value="Genomic_DNA"/>
</dbReference>
<evidence type="ECO:0000256" key="6">
    <source>
        <dbReference type="ARBA" id="ARBA00022840"/>
    </source>
</evidence>
<accession>A0ABN2JXN2</accession>
<dbReference type="PROSITE" id="PS00108">
    <property type="entry name" value="PROTEIN_KINASE_ST"/>
    <property type="match status" value="1"/>
</dbReference>
<dbReference type="CDD" id="cd14014">
    <property type="entry name" value="STKc_PknB_like"/>
    <property type="match status" value="1"/>
</dbReference>
<keyword evidence="9" id="KW-1185">Reference proteome</keyword>
<feature type="domain" description="Protein kinase" evidence="7">
    <location>
        <begin position="12"/>
        <end position="268"/>
    </location>
</feature>
<dbReference type="InterPro" id="IPR000719">
    <property type="entry name" value="Prot_kinase_dom"/>
</dbReference>